<protein>
    <submittedName>
        <fullName evidence="2">DUF4440 domain-containing protein</fullName>
    </submittedName>
</protein>
<organism evidence="2 3">
    <name type="scientific">Saccharomonospora piscinae</name>
    <dbReference type="NCBI Taxonomy" id="687388"/>
    <lineage>
        <taxon>Bacteria</taxon>
        <taxon>Bacillati</taxon>
        <taxon>Actinomycetota</taxon>
        <taxon>Actinomycetes</taxon>
        <taxon>Pseudonocardiales</taxon>
        <taxon>Pseudonocardiaceae</taxon>
        <taxon>Saccharomonospora</taxon>
    </lineage>
</organism>
<accession>A0A1V9A6D6</accession>
<dbReference type="AlphaFoldDB" id="A0A1V9A6D6"/>
<keyword evidence="3" id="KW-1185">Reference proteome</keyword>
<dbReference type="STRING" id="1962155.B1813_10445"/>
<reference evidence="2 3" key="1">
    <citation type="submission" date="2017-02" db="EMBL/GenBank/DDBJ databases">
        <title>Draft genome of Saccharomonospora sp. 154.</title>
        <authorList>
            <person name="Alonso-Carmona G.S."/>
            <person name="De La Haba R."/>
            <person name="Vera-Gargallo B."/>
            <person name="Sandoval-Trujillo A.H."/>
            <person name="Ramirez-Duran N."/>
            <person name="Ventosa A."/>
        </authorList>
    </citation>
    <scope>NUCLEOTIDE SEQUENCE [LARGE SCALE GENOMIC DNA]</scope>
    <source>
        <strain evidence="2 3">LRS4.154</strain>
    </source>
</reference>
<dbReference type="Gene3D" id="3.10.450.50">
    <property type="match status" value="1"/>
</dbReference>
<dbReference type="RefSeq" id="WP_081191627.1">
    <property type="nucleotide sequence ID" value="NZ_MWIH01000005.1"/>
</dbReference>
<name>A0A1V9A6D6_SACPI</name>
<evidence type="ECO:0000259" key="1">
    <source>
        <dbReference type="Pfam" id="PF14534"/>
    </source>
</evidence>
<dbReference type="InterPro" id="IPR011944">
    <property type="entry name" value="Steroid_delta5-4_isomerase"/>
</dbReference>
<dbReference type="SUPFAM" id="SSF54427">
    <property type="entry name" value="NTF2-like"/>
    <property type="match status" value="1"/>
</dbReference>
<feature type="domain" description="DUF4440" evidence="1">
    <location>
        <begin position="19"/>
        <end position="130"/>
    </location>
</feature>
<evidence type="ECO:0000313" key="2">
    <source>
        <dbReference type="EMBL" id="OQO92586.1"/>
    </source>
</evidence>
<dbReference type="InterPro" id="IPR027843">
    <property type="entry name" value="DUF4440"/>
</dbReference>
<dbReference type="Pfam" id="PF14534">
    <property type="entry name" value="DUF4440"/>
    <property type="match status" value="1"/>
</dbReference>
<comment type="caution">
    <text evidence="2">The sequence shown here is derived from an EMBL/GenBank/DDBJ whole genome shotgun (WGS) entry which is preliminary data.</text>
</comment>
<dbReference type="InterPro" id="IPR032710">
    <property type="entry name" value="NTF2-like_dom_sf"/>
</dbReference>
<dbReference type="EMBL" id="MWIH01000005">
    <property type="protein sequence ID" value="OQO92586.1"/>
    <property type="molecule type" value="Genomic_DNA"/>
</dbReference>
<evidence type="ECO:0000313" key="3">
    <source>
        <dbReference type="Proteomes" id="UP000192591"/>
    </source>
</evidence>
<gene>
    <name evidence="2" type="ORF">B1813_10445</name>
</gene>
<dbReference type="NCBIfam" id="TIGR02246">
    <property type="entry name" value="SgcJ/EcaC family oxidoreductase"/>
    <property type="match status" value="1"/>
</dbReference>
<proteinExistence type="predicted"/>
<dbReference type="Proteomes" id="UP000192591">
    <property type="component" value="Unassembled WGS sequence"/>
</dbReference>
<sequence>MSVSAGLVTEPADADKAAIAAVTQKLGAAWAKHDADTFAEQFVEQATMVIAGAYCDNRDEIREYMAGAYRGRFKDTRVIGKPINMRMLGDDVAILLTRGGVLEPGDTEPQHHRAVHACWVVVREGTQWRIAAYQNTPVHNPWPTTDD</sequence>